<comment type="caution">
    <text evidence="2">The sequence shown here is derived from an EMBL/GenBank/DDBJ whole genome shotgun (WGS) entry which is preliminary data.</text>
</comment>
<feature type="transmembrane region" description="Helical" evidence="1">
    <location>
        <begin position="107"/>
        <end position="128"/>
    </location>
</feature>
<dbReference type="AlphaFoldDB" id="A0AAJ0BPR8"/>
<keyword evidence="1" id="KW-1133">Transmembrane helix</keyword>
<proteinExistence type="predicted"/>
<evidence type="ECO:0000313" key="2">
    <source>
        <dbReference type="EMBL" id="KAK1762218.1"/>
    </source>
</evidence>
<protein>
    <submittedName>
        <fullName evidence="2">Uncharacterized protein</fullName>
    </submittedName>
</protein>
<reference evidence="2" key="1">
    <citation type="submission" date="2023-06" db="EMBL/GenBank/DDBJ databases">
        <title>Genome-scale phylogeny and comparative genomics of the fungal order Sordariales.</title>
        <authorList>
            <consortium name="Lawrence Berkeley National Laboratory"/>
            <person name="Hensen N."/>
            <person name="Bonometti L."/>
            <person name="Westerberg I."/>
            <person name="Brannstrom I.O."/>
            <person name="Guillou S."/>
            <person name="Cros-Aarteil S."/>
            <person name="Calhoun S."/>
            <person name="Haridas S."/>
            <person name="Kuo A."/>
            <person name="Mondo S."/>
            <person name="Pangilinan J."/>
            <person name="Riley R."/>
            <person name="Labutti K."/>
            <person name="Andreopoulos B."/>
            <person name="Lipzen A."/>
            <person name="Chen C."/>
            <person name="Yanf M."/>
            <person name="Daum C."/>
            <person name="Ng V."/>
            <person name="Clum A."/>
            <person name="Steindorff A."/>
            <person name="Ohm R."/>
            <person name="Martin F."/>
            <person name="Silar P."/>
            <person name="Natvig D."/>
            <person name="Lalanne C."/>
            <person name="Gautier V."/>
            <person name="Ament-Velasquez S.L."/>
            <person name="Kruys A."/>
            <person name="Hutchinson M.I."/>
            <person name="Powell A.J."/>
            <person name="Barry K."/>
            <person name="Miller A.N."/>
            <person name="Grigoriev I.V."/>
            <person name="Debuchy R."/>
            <person name="Gladieux P."/>
            <person name="Thoren M.H."/>
            <person name="Johannesson H."/>
        </authorList>
    </citation>
    <scope>NUCLEOTIDE SEQUENCE</scope>
    <source>
        <strain evidence="2">8032-3</strain>
    </source>
</reference>
<accession>A0AAJ0BPR8</accession>
<gene>
    <name evidence="2" type="ORF">QBC33DRAFT_519792</name>
</gene>
<dbReference type="Proteomes" id="UP001244011">
    <property type="component" value="Unassembled WGS sequence"/>
</dbReference>
<evidence type="ECO:0000313" key="3">
    <source>
        <dbReference type="Proteomes" id="UP001244011"/>
    </source>
</evidence>
<sequence length="147" mass="16238">MRRKIASGILNELMDNVFGRTSVTDYVNLAILQISPNHSLLTTVNGRMMRCKDEFDTLGDGNGRIRASGVVRLSRNRHVHSSLPHPAWAVFALLVLTYHIWISPLVLGFNLTYIITTAVHAVILGASVNSAHDTDVFAVQVDLQFAI</sequence>
<keyword evidence="3" id="KW-1185">Reference proteome</keyword>
<keyword evidence="1" id="KW-0472">Membrane</keyword>
<evidence type="ECO:0000256" key="1">
    <source>
        <dbReference type="SAM" id="Phobius"/>
    </source>
</evidence>
<dbReference type="GeneID" id="85309495"/>
<keyword evidence="1" id="KW-0812">Transmembrane</keyword>
<name>A0AAJ0BPR8_9PEZI</name>
<dbReference type="EMBL" id="MU839041">
    <property type="protein sequence ID" value="KAK1762218.1"/>
    <property type="molecule type" value="Genomic_DNA"/>
</dbReference>
<feature type="transmembrane region" description="Helical" evidence="1">
    <location>
        <begin position="82"/>
        <end position="101"/>
    </location>
</feature>
<organism evidence="2 3">
    <name type="scientific">Phialemonium atrogriseum</name>
    <dbReference type="NCBI Taxonomy" id="1093897"/>
    <lineage>
        <taxon>Eukaryota</taxon>
        <taxon>Fungi</taxon>
        <taxon>Dikarya</taxon>
        <taxon>Ascomycota</taxon>
        <taxon>Pezizomycotina</taxon>
        <taxon>Sordariomycetes</taxon>
        <taxon>Sordariomycetidae</taxon>
        <taxon>Cephalothecales</taxon>
        <taxon>Cephalothecaceae</taxon>
        <taxon>Phialemonium</taxon>
    </lineage>
</organism>
<dbReference type="RefSeq" id="XP_060278431.1">
    <property type="nucleotide sequence ID" value="XM_060426308.1"/>
</dbReference>